<dbReference type="Proteomes" id="UP000039865">
    <property type="component" value="Unassembled WGS sequence"/>
</dbReference>
<gene>
    <name evidence="4" type="primary">Contig4074.g180</name>
    <name evidence="4" type="ORF">STYLEM_6597</name>
</gene>
<dbReference type="InterPro" id="IPR048720">
    <property type="entry name" value="PROPPIN"/>
</dbReference>
<dbReference type="PANTHER" id="PTHR11227">
    <property type="entry name" value="WD-REPEAT PROTEIN INTERACTING WITH PHOSPHOINOSIDES WIPI -RELATED"/>
    <property type="match status" value="1"/>
</dbReference>
<dbReference type="Gene3D" id="2.130.10.10">
    <property type="entry name" value="YVTN repeat-like/Quinoprotein amine dehydrogenase"/>
    <property type="match status" value="1"/>
</dbReference>
<dbReference type="OMA" id="CEMLHRT"/>
<sequence length="388" mass="42957">MNNAASPAQAKETILFVGFNQDAGCFTCGTSAGFRIFNTFPFKDTFHRGTKAYLKITIMNIEFDGGIGIVEMLYRTNIIALVGGGDSPKYPPNKVMLWDDSQMKCIGELNFKQEVRGVRLRKDKIIVVLENKTYVYNFQNLKMAEVVETSSNLKGLCAMSPSKDVCVMACPEKKVGSVRVIHFDKGNKTLMINAHQSSLAALSLNSEGNILATASDKGTLIRLFDTDTGSQIQEVRRGSDHADVYCISFDPVSRFLACSSDKGTIHIFSIRADVHLAAQSKRDLCELNAANEEEPNKQQNLQKEDTSSNNTKSMLSFMKGVLPKYFDSEWSFAQFRIIDSSAICAIRDNKVIAISKEGNYYLADIDPKAGGECKKIQQRGLIQEEGAQ</sequence>
<dbReference type="InterPro" id="IPR015943">
    <property type="entry name" value="WD40/YVTN_repeat-like_dom_sf"/>
</dbReference>
<dbReference type="OrthoDB" id="1667587at2759"/>
<comment type="similarity">
    <text evidence="3">Belongs to the WD repeat PROPPIN family.</text>
</comment>
<dbReference type="AlphaFoldDB" id="A0A078A9Z6"/>
<dbReference type="EMBL" id="CCKQ01006326">
    <property type="protein sequence ID" value="CDW77633.1"/>
    <property type="molecule type" value="Genomic_DNA"/>
</dbReference>
<evidence type="ECO:0000256" key="2">
    <source>
        <dbReference type="ARBA" id="ARBA00022737"/>
    </source>
</evidence>
<reference evidence="4 5" key="1">
    <citation type="submission" date="2014-06" db="EMBL/GenBank/DDBJ databases">
        <authorList>
            <person name="Swart Estienne"/>
        </authorList>
    </citation>
    <scope>NUCLEOTIDE SEQUENCE [LARGE SCALE GENOMIC DNA]</scope>
    <source>
        <strain evidence="4 5">130c</strain>
    </source>
</reference>
<evidence type="ECO:0000313" key="5">
    <source>
        <dbReference type="Proteomes" id="UP000039865"/>
    </source>
</evidence>
<name>A0A078A9Z6_STYLE</name>
<evidence type="ECO:0000256" key="1">
    <source>
        <dbReference type="ARBA" id="ARBA00022574"/>
    </source>
</evidence>
<dbReference type="SMART" id="SM00320">
    <property type="entry name" value="WD40"/>
    <property type="match status" value="2"/>
</dbReference>
<protein>
    <submittedName>
        <fullName evidence="4">Uncharacterized protein</fullName>
    </submittedName>
</protein>
<proteinExistence type="inferred from homology"/>
<dbReference type="GO" id="GO:0005737">
    <property type="term" value="C:cytoplasm"/>
    <property type="evidence" value="ECO:0007669"/>
    <property type="project" value="UniProtKB-ARBA"/>
</dbReference>
<evidence type="ECO:0000256" key="3">
    <source>
        <dbReference type="ARBA" id="ARBA00025740"/>
    </source>
</evidence>
<dbReference type="InterPro" id="IPR001680">
    <property type="entry name" value="WD40_rpt"/>
</dbReference>
<dbReference type="Pfam" id="PF21032">
    <property type="entry name" value="PROPPIN"/>
    <property type="match status" value="1"/>
</dbReference>
<evidence type="ECO:0000313" key="4">
    <source>
        <dbReference type="EMBL" id="CDW77633.1"/>
    </source>
</evidence>
<dbReference type="SUPFAM" id="SSF50978">
    <property type="entry name" value="WD40 repeat-like"/>
    <property type="match status" value="1"/>
</dbReference>
<keyword evidence="2" id="KW-0677">Repeat</keyword>
<dbReference type="InterPro" id="IPR036322">
    <property type="entry name" value="WD40_repeat_dom_sf"/>
</dbReference>
<dbReference type="FunCoup" id="A0A078A9Z6">
    <property type="interactions" value="380"/>
</dbReference>
<organism evidence="4 5">
    <name type="scientific">Stylonychia lemnae</name>
    <name type="common">Ciliate</name>
    <dbReference type="NCBI Taxonomy" id="5949"/>
    <lineage>
        <taxon>Eukaryota</taxon>
        <taxon>Sar</taxon>
        <taxon>Alveolata</taxon>
        <taxon>Ciliophora</taxon>
        <taxon>Intramacronucleata</taxon>
        <taxon>Spirotrichea</taxon>
        <taxon>Stichotrichia</taxon>
        <taxon>Sporadotrichida</taxon>
        <taxon>Oxytrichidae</taxon>
        <taxon>Stylonychinae</taxon>
        <taxon>Stylonychia</taxon>
    </lineage>
</organism>
<accession>A0A078A9Z6</accession>
<keyword evidence="5" id="KW-1185">Reference proteome</keyword>
<dbReference type="InParanoid" id="A0A078A9Z6"/>
<keyword evidence="1" id="KW-0853">WD repeat</keyword>